<keyword evidence="2" id="KW-1185">Reference proteome</keyword>
<comment type="caution">
    <text evidence="1">The sequence shown here is derived from an EMBL/GenBank/DDBJ whole genome shotgun (WGS) entry which is preliminary data.</text>
</comment>
<name>A0ACB8STW1_9AGAM</name>
<protein>
    <submittedName>
        <fullName evidence="1">Uncharacterized protein</fullName>
    </submittedName>
</protein>
<reference evidence="1" key="1">
    <citation type="submission" date="2021-03" db="EMBL/GenBank/DDBJ databases">
        <authorList>
            <consortium name="DOE Joint Genome Institute"/>
            <person name="Ahrendt S."/>
            <person name="Looney B.P."/>
            <person name="Miyauchi S."/>
            <person name="Morin E."/>
            <person name="Drula E."/>
            <person name="Courty P.E."/>
            <person name="Chicoki N."/>
            <person name="Fauchery L."/>
            <person name="Kohler A."/>
            <person name="Kuo A."/>
            <person name="Labutti K."/>
            <person name="Pangilinan J."/>
            <person name="Lipzen A."/>
            <person name="Riley R."/>
            <person name="Andreopoulos W."/>
            <person name="He G."/>
            <person name="Johnson J."/>
            <person name="Barry K.W."/>
            <person name="Grigoriev I.V."/>
            <person name="Nagy L."/>
            <person name="Hibbett D."/>
            <person name="Henrissat B."/>
            <person name="Matheny P.B."/>
            <person name="Labbe J."/>
            <person name="Martin F."/>
        </authorList>
    </citation>
    <scope>NUCLEOTIDE SEQUENCE</scope>
    <source>
        <strain evidence="1">HHB10654</strain>
    </source>
</reference>
<organism evidence="1 2">
    <name type="scientific">Artomyces pyxidatus</name>
    <dbReference type="NCBI Taxonomy" id="48021"/>
    <lineage>
        <taxon>Eukaryota</taxon>
        <taxon>Fungi</taxon>
        <taxon>Dikarya</taxon>
        <taxon>Basidiomycota</taxon>
        <taxon>Agaricomycotina</taxon>
        <taxon>Agaricomycetes</taxon>
        <taxon>Russulales</taxon>
        <taxon>Auriscalpiaceae</taxon>
        <taxon>Artomyces</taxon>
    </lineage>
</organism>
<evidence type="ECO:0000313" key="2">
    <source>
        <dbReference type="Proteomes" id="UP000814140"/>
    </source>
</evidence>
<reference evidence="1" key="2">
    <citation type="journal article" date="2022" name="New Phytol.">
        <title>Evolutionary transition to the ectomycorrhizal habit in the genomes of a hyperdiverse lineage of mushroom-forming fungi.</title>
        <authorList>
            <person name="Looney B."/>
            <person name="Miyauchi S."/>
            <person name="Morin E."/>
            <person name="Drula E."/>
            <person name="Courty P.E."/>
            <person name="Kohler A."/>
            <person name="Kuo A."/>
            <person name="LaButti K."/>
            <person name="Pangilinan J."/>
            <person name="Lipzen A."/>
            <person name="Riley R."/>
            <person name="Andreopoulos W."/>
            <person name="He G."/>
            <person name="Johnson J."/>
            <person name="Nolan M."/>
            <person name="Tritt A."/>
            <person name="Barry K.W."/>
            <person name="Grigoriev I.V."/>
            <person name="Nagy L.G."/>
            <person name="Hibbett D."/>
            <person name="Henrissat B."/>
            <person name="Matheny P.B."/>
            <person name="Labbe J."/>
            <person name="Martin F.M."/>
        </authorList>
    </citation>
    <scope>NUCLEOTIDE SEQUENCE</scope>
    <source>
        <strain evidence="1">HHB10654</strain>
    </source>
</reference>
<dbReference type="EMBL" id="MU277223">
    <property type="protein sequence ID" value="KAI0059870.1"/>
    <property type="molecule type" value="Genomic_DNA"/>
</dbReference>
<dbReference type="Proteomes" id="UP000814140">
    <property type="component" value="Unassembled WGS sequence"/>
</dbReference>
<sequence length="150" mass="16548">MRTSSLLVSTPAKHLSEVFRASSDAYVLPSADPVRDGVLSANLGRRRGWCPRVSCAFQSPRHGPCSVDRNRTVVKVEAPARSARAYASPGHLAFSYRPVTRTPLQTGVGMRSGRRERHCTLGQSLVQTQIFLANTMDAEGRCRWVHEGEQ</sequence>
<evidence type="ECO:0000313" key="1">
    <source>
        <dbReference type="EMBL" id="KAI0059870.1"/>
    </source>
</evidence>
<accession>A0ACB8STW1</accession>
<gene>
    <name evidence="1" type="ORF">BV25DRAFT_1030180</name>
</gene>
<proteinExistence type="predicted"/>